<name>A0AAN9HVK4_CROPI</name>
<dbReference type="PANTHER" id="PTHR36066">
    <property type="entry name" value="TRANSCRIPTION FACTOR BHLH145"/>
    <property type="match status" value="1"/>
</dbReference>
<dbReference type="InterPro" id="IPR037546">
    <property type="entry name" value="SAC51-like"/>
</dbReference>
<sequence length="357" mass="39313">MVKAEGSWPGPQHVAWQSPYSNCYSTLAETGLLRLPAFLNSSAGIFPAANAFPGFAAPAIPSLKAEVTNDVQGFLQYPSAEPCLKETNTTGGALQNANPASLQKKLLIFDHSGNKTRLFYGPVLHSPLFQSPIVTATKFAQGYDVNEAGQATNMVQKCLANYGLPEVCDRDHITHEESDMHEDTEEINALLYSDDDYDYDDDDDADGNDDDDEVRSTGRSPLETRRTYVMQEQFKDPKEDVASSDWPNKRLKSVDGLYNRSLPPVDCVSSLRLNETCEYVSDAESKLCRCCAYSVEKTKADNSMVDDIQLKKDKIRESLRALESLIPGAKGKEPLLVIDGTIDYLKSLMSKTGTLGV</sequence>
<proteinExistence type="predicted"/>
<dbReference type="Pfam" id="PF23173">
    <property type="entry name" value="bHLH_SAC51"/>
    <property type="match status" value="1"/>
</dbReference>
<evidence type="ECO:0000256" key="1">
    <source>
        <dbReference type="SAM" id="MobiDB-lite"/>
    </source>
</evidence>
<feature type="compositionally biased region" description="Acidic residues" evidence="1">
    <location>
        <begin position="194"/>
        <end position="213"/>
    </location>
</feature>
<dbReference type="EMBL" id="JAYWIO010000007">
    <property type="protein sequence ID" value="KAK7252293.1"/>
    <property type="molecule type" value="Genomic_DNA"/>
</dbReference>
<dbReference type="Proteomes" id="UP001372338">
    <property type="component" value="Unassembled WGS sequence"/>
</dbReference>
<dbReference type="AlphaFoldDB" id="A0AAN9HVK4"/>
<protein>
    <submittedName>
        <fullName evidence="2">Uncharacterized protein</fullName>
    </submittedName>
</protein>
<feature type="region of interest" description="Disordered" evidence="1">
    <location>
        <begin position="194"/>
        <end position="225"/>
    </location>
</feature>
<evidence type="ECO:0000313" key="3">
    <source>
        <dbReference type="Proteomes" id="UP001372338"/>
    </source>
</evidence>
<dbReference type="PANTHER" id="PTHR36066:SF8">
    <property type="entry name" value="TRANSCRIPTION FACTOR SAC51"/>
    <property type="match status" value="1"/>
</dbReference>
<gene>
    <name evidence="2" type="ORF">RIF29_36136</name>
</gene>
<comment type="caution">
    <text evidence="2">The sequence shown here is derived from an EMBL/GenBank/DDBJ whole genome shotgun (WGS) entry which is preliminary data.</text>
</comment>
<accession>A0AAN9HVK4</accession>
<organism evidence="2 3">
    <name type="scientific">Crotalaria pallida</name>
    <name type="common">Smooth rattlebox</name>
    <name type="synonym">Crotalaria striata</name>
    <dbReference type="NCBI Taxonomy" id="3830"/>
    <lineage>
        <taxon>Eukaryota</taxon>
        <taxon>Viridiplantae</taxon>
        <taxon>Streptophyta</taxon>
        <taxon>Embryophyta</taxon>
        <taxon>Tracheophyta</taxon>
        <taxon>Spermatophyta</taxon>
        <taxon>Magnoliopsida</taxon>
        <taxon>eudicotyledons</taxon>
        <taxon>Gunneridae</taxon>
        <taxon>Pentapetalae</taxon>
        <taxon>rosids</taxon>
        <taxon>fabids</taxon>
        <taxon>Fabales</taxon>
        <taxon>Fabaceae</taxon>
        <taxon>Papilionoideae</taxon>
        <taxon>50 kb inversion clade</taxon>
        <taxon>genistoids sensu lato</taxon>
        <taxon>core genistoids</taxon>
        <taxon>Crotalarieae</taxon>
        <taxon>Crotalaria</taxon>
    </lineage>
</organism>
<keyword evidence="3" id="KW-1185">Reference proteome</keyword>
<evidence type="ECO:0000313" key="2">
    <source>
        <dbReference type="EMBL" id="KAK7252293.1"/>
    </source>
</evidence>
<reference evidence="2 3" key="1">
    <citation type="submission" date="2024-01" db="EMBL/GenBank/DDBJ databases">
        <title>The genomes of 5 underutilized Papilionoideae crops provide insights into root nodulation and disease resistanc.</title>
        <authorList>
            <person name="Yuan L."/>
        </authorList>
    </citation>
    <scope>NUCLEOTIDE SEQUENCE [LARGE SCALE GENOMIC DNA]</scope>
    <source>
        <strain evidence="2">ZHUSHIDOU_FW_LH</strain>
        <tissue evidence="2">Leaf</tissue>
    </source>
</reference>